<feature type="region of interest" description="Disordered" evidence="1">
    <location>
        <begin position="1"/>
        <end position="21"/>
    </location>
</feature>
<gene>
    <name evidence="2" type="ORF">Tci_895408</name>
</gene>
<comment type="caution">
    <text evidence="2">The sequence shown here is derived from an EMBL/GenBank/DDBJ whole genome shotgun (WGS) entry which is preliminary data.</text>
</comment>
<feature type="non-terminal residue" evidence="2">
    <location>
        <position position="1"/>
    </location>
</feature>
<proteinExistence type="predicted"/>
<dbReference type="EMBL" id="BKCJ011344731">
    <property type="protein sequence ID" value="GFD23439.1"/>
    <property type="molecule type" value="Genomic_DNA"/>
</dbReference>
<feature type="region of interest" description="Disordered" evidence="1">
    <location>
        <begin position="62"/>
        <end position="107"/>
    </location>
</feature>
<dbReference type="AlphaFoldDB" id="A0A699UQQ7"/>
<sequence>EGIGQGGGDLREKGPEGENDVDALLGEFQGHILTQAAAAASHEGDFGKIKLARLPACEMRRGSRWRSAGRSARSAPHRQSLGCRQFPRASSPFGAAGPWPPAPAARR</sequence>
<evidence type="ECO:0000256" key="1">
    <source>
        <dbReference type="SAM" id="MobiDB-lite"/>
    </source>
</evidence>
<feature type="compositionally biased region" description="Pro residues" evidence="1">
    <location>
        <begin position="98"/>
        <end position="107"/>
    </location>
</feature>
<protein>
    <submittedName>
        <fullName evidence="2">Uncharacterized protein</fullName>
    </submittedName>
</protein>
<reference evidence="2" key="1">
    <citation type="journal article" date="2019" name="Sci. Rep.">
        <title>Draft genome of Tanacetum cinerariifolium, the natural source of mosquito coil.</title>
        <authorList>
            <person name="Yamashiro T."/>
            <person name="Shiraishi A."/>
            <person name="Satake H."/>
            <person name="Nakayama K."/>
        </authorList>
    </citation>
    <scope>NUCLEOTIDE SEQUENCE</scope>
</reference>
<accession>A0A699UQQ7</accession>
<feature type="compositionally biased region" description="Low complexity" evidence="1">
    <location>
        <begin position="65"/>
        <end position="74"/>
    </location>
</feature>
<organism evidence="2">
    <name type="scientific">Tanacetum cinerariifolium</name>
    <name type="common">Dalmatian daisy</name>
    <name type="synonym">Chrysanthemum cinerariifolium</name>
    <dbReference type="NCBI Taxonomy" id="118510"/>
    <lineage>
        <taxon>Eukaryota</taxon>
        <taxon>Viridiplantae</taxon>
        <taxon>Streptophyta</taxon>
        <taxon>Embryophyta</taxon>
        <taxon>Tracheophyta</taxon>
        <taxon>Spermatophyta</taxon>
        <taxon>Magnoliopsida</taxon>
        <taxon>eudicotyledons</taxon>
        <taxon>Gunneridae</taxon>
        <taxon>Pentapetalae</taxon>
        <taxon>asterids</taxon>
        <taxon>campanulids</taxon>
        <taxon>Asterales</taxon>
        <taxon>Asteraceae</taxon>
        <taxon>Asteroideae</taxon>
        <taxon>Anthemideae</taxon>
        <taxon>Anthemidinae</taxon>
        <taxon>Tanacetum</taxon>
    </lineage>
</organism>
<name>A0A699UQQ7_TANCI</name>
<evidence type="ECO:0000313" key="2">
    <source>
        <dbReference type="EMBL" id="GFD23439.1"/>
    </source>
</evidence>